<evidence type="ECO:0000256" key="5">
    <source>
        <dbReference type="SAM" id="MobiDB-lite"/>
    </source>
</evidence>
<feature type="signal peptide" evidence="6">
    <location>
        <begin position="1"/>
        <end position="39"/>
    </location>
</feature>
<comment type="similarity">
    <text evidence="4">Belongs to the TonB-dependent receptor family.</text>
</comment>
<name>A0A4R3YU16_9GAMM</name>
<evidence type="ECO:0000256" key="4">
    <source>
        <dbReference type="RuleBase" id="RU003357"/>
    </source>
</evidence>
<feature type="chain" id="PRO_5020180706" evidence="6">
    <location>
        <begin position="40"/>
        <end position="939"/>
    </location>
</feature>
<keyword evidence="10" id="KW-1185">Reference proteome</keyword>
<proteinExistence type="inferred from homology"/>
<dbReference type="EMBL" id="SMCS01000002">
    <property type="protein sequence ID" value="TCV95932.1"/>
    <property type="molecule type" value="Genomic_DNA"/>
</dbReference>
<evidence type="ECO:0000313" key="10">
    <source>
        <dbReference type="Proteomes" id="UP000295645"/>
    </source>
</evidence>
<dbReference type="InterPro" id="IPR036942">
    <property type="entry name" value="Beta-barrel_TonB_sf"/>
</dbReference>
<dbReference type="Pfam" id="PF00593">
    <property type="entry name" value="TonB_dep_Rec_b-barrel"/>
    <property type="match status" value="1"/>
</dbReference>
<dbReference type="GO" id="GO:0009279">
    <property type="term" value="C:cell outer membrane"/>
    <property type="evidence" value="ECO:0007669"/>
    <property type="project" value="UniProtKB-SubCell"/>
</dbReference>
<dbReference type="SUPFAM" id="SSF56935">
    <property type="entry name" value="Porins"/>
    <property type="match status" value="1"/>
</dbReference>
<organism evidence="9 10">
    <name type="scientific">Luteibacter rhizovicinus</name>
    <dbReference type="NCBI Taxonomy" id="242606"/>
    <lineage>
        <taxon>Bacteria</taxon>
        <taxon>Pseudomonadati</taxon>
        <taxon>Pseudomonadota</taxon>
        <taxon>Gammaproteobacteria</taxon>
        <taxon>Lysobacterales</taxon>
        <taxon>Rhodanobacteraceae</taxon>
        <taxon>Luteibacter</taxon>
    </lineage>
</organism>
<dbReference type="PANTHER" id="PTHR40980">
    <property type="entry name" value="PLUG DOMAIN-CONTAINING PROTEIN"/>
    <property type="match status" value="1"/>
</dbReference>
<evidence type="ECO:0000256" key="2">
    <source>
        <dbReference type="ARBA" id="ARBA00023136"/>
    </source>
</evidence>
<feature type="compositionally biased region" description="Basic and acidic residues" evidence="5">
    <location>
        <begin position="55"/>
        <end position="71"/>
    </location>
</feature>
<dbReference type="CDD" id="cd01347">
    <property type="entry name" value="ligand_gated_channel"/>
    <property type="match status" value="1"/>
</dbReference>
<dbReference type="RefSeq" id="WP_165973521.1">
    <property type="nucleotide sequence ID" value="NZ_SMCS01000002.1"/>
</dbReference>
<dbReference type="Pfam" id="PF07715">
    <property type="entry name" value="Plug"/>
    <property type="match status" value="1"/>
</dbReference>
<dbReference type="InterPro" id="IPR010104">
    <property type="entry name" value="TonB_rcpt_bac"/>
</dbReference>
<comment type="caution">
    <text evidence="9">The sequence shown here is derived from an EMBL/GenBank/DDBJ whole genome shotgun (WGS) entry which is preliminary data.</text>
</comment>
<dbReference type="Proteomes" id="UP000295645">
    <property type="component" value="Unassembled WGS sequence"/>
</dbReference>
<keyword evidence="3" id="KW-0998">Cell outer membrane</keyword>
<dbReference type="Gene3D" id="2.40.170.20">
    <property type="entry name" value="TonB-dependent receptor, beta-barrel domain"/>
    <property type="match status" value="1"/>
</dbReference>
<dbReference type="PANTHER" id="PTHR40980:SF3">
    <property type="entry name" value="TONB-DEPENDENT RECEPTOR-LIKE BETA-BARREL DOMAIN-CONTAINING PROTEIN"/>
    <property type="match status" value="1"/>
</dbReference>
<accession>A0A4R3YU16</accession>
<reference evidence="9 10" key="1">
    <citation type="submission" date="2019-03" db="EMBL/GenBank/DDBJ databases">
        <title>Above-ground endophytic microbial communities from plants in different locations in the United States.</title>
        <authorList>
            <person name="Frank C."/>
        </authorList>
    </citation>
    <scope>NUCLEOTIDE SEQUENCE [LARGE SCALE GENOMIC DNA]</scope>
    <source>
        <strain evidence="9 10">LP_13_YM</strain>
    </source>
</reference>
<feature type="domain" description="TonB-dependent receptor plug" evidence="8">
    <location>
        <begin position="99"/>
        <end position="201"/>
    </location>
</feature>
<dbReference type="Gene3D" id="2.170.130.10">
    <property type="entry name" value="TonB-dependent receptor, plug domain"/>
    <property type="match status" value="1"/>
</dbReference>
<protein>
    <submittedName>
        <fullName evidence="9">TonB-dependent receptor</fullName>
    </submittedName>
</protein>
<comment type="subcellular location">
    <subcellularLocation>
        <location evidence="1 4">Cell outer membrane</location>
    </subcellularLocation>
</comment>
<dbReference type="InterPro" id="IPR037066">
    <property type="entry name" value="Plug_dom_sf"/>
</dbReference>
<dbReference type="AlphaFoldDB" id="A0A4R3YU16"/>
<evidence type="ECO:0000256" key="1">
    <source>
        <dbReference type="ARBA" id="ARBA00004442"/>
    </source>
</evidence>
<evidence type="ECO:0000256" key="3">
    <source>
        <dbReference type="ARBA" id="ARBA00023237"/>
    </source>
</evidence>
<dbReference type="InterPro" id="IPR000531">
    <property type="entry name" value="Beta-barrel_TonB"/>
</dbReference>
<feature type="region of interest" description="Disordered" evidence="5">
    <location>
        <begin position="44"/>
        <end position="72"/>
    </location>
</feature>
<dbReference type="NCBIfam" id="TIGR01782">
    <property type="entry name" value="TonB-Xanth-Caul"/>
    <property type="match status" value="1"/>
</dbReference>
<gene>
    <name evidence="9" type="ORF">EC912_102277</name>
</gene>
<evidence type="ECO:0000256" key="6">
    <source>
        <dbReference type="SAM" id="SignalP"/>
    </source>
</evidence>
<feature type="domain" description="TonB-dependent receptor-like beta-barrel" evidence="7">
    <location>
        <begin position="435"/>
        <end position="906"/>
    </location>
</feature>
<sequence length="939" mass="102134">MNHRSEQTRVQRVDQRLTVARLSAGIAIAIALLQAPVHAQDAAPAGTQAQTAKPDTQKKKTEAQKKAEANKQVDPTATELGGITVTGVRASLQSAASIKQNADQIVDSIVAEDIGKLPDSNVAEALQRISGIQIDRNYGEGSSIAIRGLTQVRTELNGRDSFTANGGRALSFEDVPSELLAGIDVYKNPSAEIIEGGLGGTVNLRTHKPFDFEGRKLAVTGEYDYGDLISKGNPSASGLFSNRWNTDIGEFGVLLDVAYQKHAFRQDVVSTEPFYQVNEGSGGPDTIYPGYAGRTLNVPHGGGVGETYGDRKRLGTALALQWRPNAESELYLQALRSDYKFQWKDYAVFGYSSANGMVPQPGAPFQFGPNGDFQSGTFSGTTDAGSGAYSAGIPVDSNSSLATRHSKTTDISWGGSWNATNSLTLSTDFQYIKATTDQLRYILNTHTTAPSMFQDISGGIPVITVPQGSLTDPSTQQMGFALDDRDKSKGREFAWRADAEYTFDSNFLQSMKFGVRTTDRKADTQTTGYRFSYLGKDLSTLPSSMWIVNSFNDFFRGNANTFGETIAPNPALLSDYPGSLTALGITAPLTYNPFLANHQNEKTYAAYGVLRFGWRMWDIPVDGNIGMRGVRTKVGTSGFMSDPNGSGTYTPLSVNSTYNSYLPSLNLNIHLTDKLQWRFAASKALTRPNFDQLNPTLSLSTPNASGANTFTGSAGNPNLQPMKARQYDTSLEWYYNPTSMLYGALFYKSVDGFIANGVFNETYNGQVYQVTRPTNGDNGIIKGAETGYQTFFDFLPEPFNGLGVQANYTYVYSKAPSPSATDTSGRPLQVPLEGLSKNSYNFILMYEKGPVSARVAYNWRSQWVETTAGNGTGNLPIYDKAFGQVDASVTYHVTDAFSLTGAAVNLTNTKRSTIFGLDSRPRDVQINDRLFSLKAQFTF</sequence>
<keyword evidence="6" id="KW-0732">Signal</keyword>
<dbReference type="InterPro" id="IPR012910">
    <property type="entry name" value="Plug_dom"/>
</dbReference>
<evidence type="ECO:0000259" key="8">
    <source>
        <dbReference type="Pfam" id="PF07715"/>
    </source>
</evidence>
<keyword evidence="9" id="KW-0675">Receptor</keyword>
<keyword evidence="4" id="KW-0798">TonB box</keyword>
<evidence type="ECO:0000313" key="9">
    <source>
        <dbReference type="EMBL" id="TCV95932.1"/>
    </source>
</evidence>
<evidence type="ECO:0000259" key="7">
    <source>
        <dbReference type="Pfam" id="PF00593"/>
    </source>
</evidence>
<keyword evidence="2 4" id="KW-0472">Membrane</keyword>